<name>A0ABX1FCM2_9PSEU</name>
<gene>
    <name evidence="3" type="ORF">FXN61_07085</name>
</gene>
<evidence type="ECO:0000256" key="1">
    <source>
        <dbReference type="SAM" id="MobiDB-lite"/>
    </source>
</evidence>
<evidence type="ECO:0000313" key="3">
    <source>
        <dbReference type="EMBL" id="NKE56607.1"/>
    </source>
</evidence>
<accession>A0ABX1FCM2</accession>
<dbReference type="NCBIfam" id="TIGR04222">
    <property type="entry name" value="near_uncomplex"/>
    <property type="match status" value="1"/>
</dbReference>
<keyword evidence="4" id="KW-1185">Reference proteome</keyword>
<keyword evidence="2" id="KW-0812">Transmembrane</keyword>
<evidence type="ECO:0000256" key="2">
    <source>
        <dbReference type="SAM" id="Phobius"/>
    </source>
</evidence>
<dbReference type="InterPro" id="IPR026467">
    <property type="entry name" value="Ser/Gly_Cys_C_dom"/>
</dbReference>
<proteinExistence type="predicted"/>
<feature type="compositionally biased region" description="Gly residues" evidence="1">
    <location>
        <begin position="238"/>
        <end position="252"/>
    </location>
</feature>
<feature type="region of interest" description="Disordered" evidence="1">
    <location>
        <begin position="207"/>
        <end position="252"/>
    </location>
</feature>
<dbReference type="RefSeq" id="WP_167971451.1">
    <property type="nucleotide sequence ID" value="NZ_VSRL01000016.1"/>
</dbReference>
<feature type="transmembrane region" description="Helical" evidence="2">
    <location>
        <begin position="113"/>
        <end position="146"/>
    </location>
</feature>
<comment type="caution">
    <text evidence="3">The sequence shown here is derived from an EMBL/GenBank/DDBJ whole genome shotgun (WGS) entry which is preliminary data.</text>
</comment>
<organism evidence="3 4">
    <name type="scientific">Lentzea indica</name>
    <dbReference type="NCBI Taxonomy" id="2604800"/>
    <lineage>
        <taxon>Bacteria</taxon>
        <taxon>Bacillati</taxon>
        <taxon>Actinomycetota</taxon>
        <taxon>Actinomycetes</taxon>
        <taxon>Pseudonocardiales</taxon>
        <taxon>Pseudonocardiaceae</taxon>
        <taxon>Lentzea</taxon>
    </lineage>
</organism>
<keyword evidence="2" id="KW-1133">Transmembrane helix</keyword>
<sequence length="252" mass="25830">MATPTTTSGLQLSAEQIGYLAAGPGRAAETALARLLDAGLVRVSRDGHVSAVHQNNHGAATRLEARVLTHVRMPVRFDEVVKTAAWSTEMQSLHQQLREQGLTQNPRRRLPTWWVFLVVGGVLTVLGIGTPEFLIGAAAFLLFAVWVRGRDPVTRAGKAAVRPVAATDRVLAVALYGFRGKVAGQNVGDLFDLSQSVVKMVQLKRRKSSSDGGGSGSAAACGSCGSGCGSSSSSSGGSSCGGGGCGGGGGGD</sequence>
<dbReference type="Proteomes" id="UP001515943">
    <property type="component" value="Unassembled WGS sequence"/>
</dbReference>
<feature type="compositionally biased region" description="Low complexity" evidence="1">
    <location>
        <begin position="217"/>
        <end position="237"/>
    </location>
</feature>
<keyword evidence="2" id="KW-0472">Membrane</keyword>
<protein>
    <submittedName>
        <fullName evidence="3">TIGR04222 domain-containing membrane protein</fullName>
    </submittedName>
</protein>
<dbReference type="EMBL" id="VSRL01000016">
    <property type="protein sequence ID" value="NKE56607.1"/>
    <property type="molecule type" value="Genomic_DNA"/>
</dbReference>
<reference evidence="3 4" key="1">
    <citation type="submission" date="2019-08" db="EMBL/GenBank/DDBJ databases">
        <title>Lentzea from Indian Himalayas.</title>
        <authorList>
            <person name="Mandal S."/>
            <person name="Mallick Gupta A."/>
            <person name="Maiti P.K."/>
            <person name="Sarkar J."/>
            <person name="Mandal S."/>
        </authorList>
    </citation>
    <scope>NUCLEOTIDE SEQUENCE [LARGE SCALE GENOMIC DNA]</scope>
    <source>
        <strain evidence="3 4">PSKA42</strain>
    </source>
</reference>
<evidence type="ECO:0000313" key="4">
    <source>
        <dbReference type="Proteomes" id="UP001515943"/>
    </source>
</evidence>